<dbReference type="AlphaFoldDB" id="A0A078A960"/>
<keyword evidence="2" id="KW-1185">Reference proteome</keyword>
<proteinExistence type="predicted"/>
<dbReference type="EMBL" id="CCKQ01007441">
    <property type="protein sequence ID" value="CDW78810.1"/>
    <property type="molecule type" value="Genomic_DNA"/>
</dbReference>
<evidence type="ECO:0000313" key="2">
    <source>
        <dbReference type="Proteomes" id="UP000039865"/>
    </source>
</evidence>
<dbReference type="SUPFAM" id="SSF57184">
    <property type="entry name" value="Growth factor receptor domain"/>
    <property type="match status" value="1"/>
</dbReference>
<name>A0A078A960_STYLE</name>
<dbReference type="Gene3D" id="2.10.220.10">
    <property type="entry name" value="Hormone Receptor, Insulin-like Growth Factor Receptor 1, Chain A, domain 2"/>
    <property type="match status" value="1"/>
</dbReference>
<dbReference type="SMART" id="SM00261">
    <property type="entry name" value="FU"/>
    <property type="match status" value="1"/>
</dbReference>
<dbReference type="InterPro" id="IPR006212">
    <property type="entry name" value="Furin_repeat"/>
</dbReference>
<gene>
    <name evidence="1" type="primary">Contig276.g317</name>
    <name evidence="1" type="ORF">STYLEM_7794</name>
</gene>
<dbReference type="OrthoDB" id="10251639at2759"/>
<dbReference type="InterPro" id="IPR009030">
    <property type="entry name" value="Growth_fac_rcpt_cys_sf"/>
</dbReference>
<sequence>MNEEENVIQDQIVACLDGYVNQMTGKCVPNCGIGQYGLASYSQSGMIQKTVCLQCDQSCYECSSENKCLSCKKGFFLQKEEGKNIGQCLKKQGQFEITMHVQSKFGQSDAEKIDGSI</sequence>
<dbReference type="InParanoid" id="A0A078A960"/>
<evidence type="ECO:0000313" key="1">
    <source>
        <dbReference type="EMBL" id="CDW78810.1"/>
    </source>
</evidence>
<accession>A0A078A960</accession>
<organism evidence="1 2">
    <name type="scientific">Stylonychia lemnae</name>
    <name type="common">Ciliate</name>
    <dbReference type="NCBI Taxonomy" id="5949"/>
    <lineage>
        <taxon>Eukaryota</taxon>
        <taxon>Sar</taxon>
        <taxon>Alveolata</taxon>
        <taxon>Ciliophora</taxon>
        <taxon>Intramacronucleata</taxon>
        <taxon>Spirotrichea</taxon>
        <taxon>Stichotrichia</taxon>
        <taxon>Sporadotrichida</taxon>
        <taxon>Oxytrichidae</taxon>
        <taxon>Stylonychinae</taxon>
        <taxon>Stylonychia</taxon>
    </lineage>
</organism>
<dbReference type="Proteomes" id="UP000039865">
    <property type="component" value="Unassembled WGS sequence"/>
</dbReference>
<reference evidence="1 2" key="1">
    <citation type="submission" date="2014-06" db="EMBL/GenBank/DDBJ databases">
        <authorList>
            <person name="Swart Estienne"/>
        </authorList>
    </citation>
    <scope>NUCLEOTIDE SEQUENCE [LARGE SCALE GENOMIC DNA]</scope>
    <source>
        <strain evidence="1 2">130c</strain>
    </source>
</reference>
<protein>
    <submittedName>
        <fullName evidence="1">Uncharacterized protein</fullName>
    </submittedName>
</protein>